<feature type="region of interest" description="Disordered" evidence="4">
    <location>
        <begin position="24"/>
        <end position="52"/>
    </location>
</feature>
<feature type="domain" description="Solute-binding protein family 5" evidence="6">
    <location>
        <begin position="103"/>
        <end position="426"/>
    </location>
</feature>
<dbReference type="Gene3D" id="3.10.105.10">
    <property type="entry name" value="Dipeptide-binding Protein, Domain 3"/>
    <property type="match status" value="1"/>
</dbReference>
<organism evidence="7 8">
    <name type="scientific">Sporobacter termitidis DSM 10068</name>
    <dbReference type="NCBI Taxonomy" id="1123282"/>
    <lineage>
        <taxon>Bacteria</taxon>
        <taxon>Bacillati</taxon>
        <taxon>Bacillota</taxon>
        <taxon>Clostridia</taxon>
        <taxon>Eubacteriales</taxon>
        <taxon>Oscillospiraceae</taxon>
        <taxon>Sporobacter</taxon>
    </lineage>
</organism>
<sequence length="546" mass="59465">MKKAVALVLALILALTLGACGRDTKANTQSSPVPGSSPSAAGTDNTAAPPAVSGAPEYGGVLRIVNTSEGATPLGVPWEVIGIDVNLITPYGEALLLEKTSGEIEPWLAADWKIDTTNLTVTFTLRQDVKFTDGSDFNADVAAWNIQQAIDAGIINPAISGVSVTGPYEIKVQLDNWSNTILSTFASHSFSMISKEAFEKNGIDWARENPVGTGPFKLKEYVRGERITYEKNENYWQAGKPYLDGVEYVFIRDVMTQNAAVQASGDQGVDVLNTNSAEQMITLNSPDIYLDKMAIGPVSLVPSSNNPDSPLSKLEVRQAISYAIDRQSLVDARGFGILTPATQFIPDTWGAHLPDSYNLSYNTEKAKELLAQAGYPNGFTTKLIAMPGMVDKDMVVAVQSMLQAVGINVELEFPDSGGYSNYRFNGWEGMLVQHTRSLPAIANTFGLYFDVKKDDATGAYSYIYMPSTWRPLEELYNAEQAAGQAIEPDDKLLQDVHKIIMDNMICIPLYNIYDAFIIKNNVHDTGFSQWGAGTMFLPADAWKSSK</sequence>
<keyword evidence="8" id="KW-1185">Reference proteome</keyword>
<dbReference type="Gene3D" id="3.40.190.10">
    <property type="entry name" value="Periplasmic binding protein-like II"/>
    <property type="match status" value="1"/>
</dbReference>
<protein>
    <submittedName>
        <fullName evidence="7">Peptide/nickel transport system substrate-binding protein</fullName>
    </submittedName>
</protein>
<dbReference type="GO" id="GO:0043190">
    <property type="term" value="C:ATP-binding cassette (ABC) transporter complex"/>
    <property type="evidence" value="ECO:0007669"/>
    <property type="project" value="InterPro"/>
</dbReference>
<dbReference type="Gene3D" id="3.90.76.10">
    <property type="entry name" value="Dipeptide-binding Protein, Domain 1"/>
    <property type="match status" value="1"/>
</dbReference>
<dbReference type="SUPFAM" id="SSF53850">
    <property type="entry name" value="Periplasmic binding protein-like II"/>
    <property type="match status" value="1"/>
</dbReference>
<evidence type="ECO:0000256" key="5">
    <source>
        <dbReference type="SAM" id="SignalP"/>
    </source>
</evidence>
<dbReference type="Pfam" id="PF00496">
    <property type="entry name" value="SBP_bac_5"/>
    <property type="match status" value="1"/>
</dbReference>
<dbReference type="STRING" id="1123282.SAMN02745823_01818"/>
<dbReference type="RefSeq" id="WP_159435374.1">
    <property type="nucleotide sequence ID" value="NZ_FQXV01000005.1"/>
</dbReference>
<keyword evidence="2" id="KW-0813">Transport</keyword>
<dbReference type="EMBL" id="FQXV01000005">
    <property type="protein sequence ID" value="SHH99185.1"/>
    <property type="molecule type" value="Genomic_DNA"/>
</dbReference>
<dbReference type="GO" id="GO:0042597">
    <property type="term" value="C:periplasmic space"/>
    <property type="evidence" value="ECO:0007669"/>
    <property type="project" value="UniProtKB-ARBA"/>
</dbReference>
<dbReference type="AlphaFoldDB" id="A0A1M5XH31"/>
<feature type="compositionally biased region" description="Low complexity" evidence="4">
    <location>
        <begin position="30"/>
        <end position="42"/>
    </location>
</feature>
<dbReference type="InterPro" id="IPR030678">
    <property type="entry name" value="Peptide/Ni-bd"/>
</dbReference>
<feature type="chain" id="PRO_5038442921" evidence="5">
    <location>
        <begin position="22"/>
        <end position="546"/>
    </location>
</feature>
<keyword evidence="3 5" id="KW-0732">Signal</keyword>
<proteinExistence type="inferred from homology"/>
<comment type="similarity">
    <text evidence="1">Belongs to the bacterial solute-binding protein 5 family.</text>
</comment>
<accession>A0A1M5XH31</accession>
<dbReference type="OrthoDB" id="239741at2"/>
<dbReference type="GO" id="GO:0015833">
    <property type="term" value="P:peptide transport"/>
    <property type="evidence" value="ECO:0007669"/>
    <property type="project" value="TreeGrafter"/>
</dbReference>
<evidence type="ECO:0000256" key="3">
    <source>
        <dbReference type="ARBA" id="ARBA00022729"/>
    </source>
</evidence>
<dbReference type="CDD" id="cd00995">
    <property type="entry name" value="PBP2_NikA_DppA_OppA_like"/>
    <property type="match status" value="1"/>
</dbReference>
<evidence type="ECO:0000256" key="2">
    <source>
        <dbReference type="ARBA" id="ARBA00022448"/>
    </source>
</evidence>
<dbReference type="Proteomes" id="UP000183995">
    <property type="component" value="Unassembled WGS sequence"/>
</dbReference>
<evidence type="ECO:0000256" key="4">
    <source>
        <dbReference type="SAM" id="MobiDB-lite"/>
    </source>
</evidence>
<evidence type="ECO:0000256" key="1">
    <source>
        <dbReference type="ARBA" id="ARBA00005695"/>
    </source>
</evidence>
<dbReference type="InterPro" id="IPR000914">
    <property type="entry name" value="SBP_5_dom"/>
</dbReference>
<dbReference type="InterPro" id="IPR039424">
    <property type="entry name" value="SBP_5"/>
</dbReference>
<evidence type="ECO:0000313" key="7">
    <source>
        <dbReference type="EMBL" id="SHH99185.1"/>
    </source>
</evidence>
<gene>
    <name evidence="7" type="ORF">SAMN02745823_01818</name>
</gene>
<evidence type="ECO:0000313" key="8">
    <source>
        <dbReference type="Proteomes" id="UP000183995"/>
    </source>
</evidence>
<dbReference type="PROSITE" id="PS51257">
    <property type="entry name" value="PROKAR_LIPOPROTEIN"/>
    <property type="match status" value="1"/>
</dbReference>
<feature type="signal peptide" evidence="5">
    <location>
        <begin position="1"/>
        <end position="21"/>
    </location>
</feature>
<dbReference type="PIRSF" id="PIRSF002741">
    <property type="entry name" value="MppA"/>
    <property type="match status" value="1"/>
</dbReference>
<dbReference type="GO" id="GO:1904680">
    <property type="term" value="F:peptide transmembrane transporter activity"/>
    <property type="evidence" value="ECO:0007669"/>
    <property type="project" value="TreeGrafter"/>
</dbReference>
<name>A0A1M5XH31_9FIRM</name>
<dbReference type="PANTHER" id="PTHR30290">
    <property type="entry name" value="PERIPLASMIC BINDING COMPONENT OF ABC TRANSPORTER"/>
    <property type="match status" value="1"/>
</dbReference>
<dbReference type="PANTHER" id="PTHR30290:SF9">
    <property type="entry name" value="OLIGOPEPTIDE-BINDING PROTEIN APPA"/>
    <property type="match status" value="1"/>
</dbReference>
<evidence type="ECO:0000259" key="6">
    <source>
        <dbReference type="Pfam" id="PF00496"/>
    </source>
</evidence>
<reference evidence="7 8" key="1">
    <citation type="submission" date="2016-11" db="EMBL/GenBank/DDBJ databases">
        <authorList>
            <person name="Jaros S."/>
            <person name="Januszkiewicz K."/>
            <person name="Wedrychowicz H."/>
        </authorList>
    </citation>
    <scope>NUCLEOTIDE SEQUENCE [LARGE SCALE GENOMIC DNA]</scope>
    <source>
        <strain evidence="7 8">DSM 10068</strain>
    </source>
</reference>